<accession>A0ABY4FLS4</accession>
<name>A0ABY4FLS4_9MICO</name>
<evidence type="ECO:0000313" key="2">
    <source>
        <dbReference type="Proteomes" id="UP000831786"/>
    </source>
</evidence>
<gene>
    <name evidence="1" type="ORF">MUN78_16525</name>
</gene>
<proteinExistence type="predicted"/>
<keyword evidence="1" id="KW-0347">Helicase</keyword>
<reference evidence="1 2" key="1">
    <citation type="submission" date="2022-04" db="EMBL/GenBank/DDBJ databases">
        <title>Leucobacter sp. isolated from rhizosphere of garlic.</title>
        <authorList>
            <person name="Won M."/>
            <person name="Lee C.-M."/>
            <person name="Woen H.-Y."/>
            <person name="Kwon S.-W."/>
        </authorList>
    </citation>
    <scope>NUCLEOTIDE SEQUENCE [LARGE SCALE GENOMIC DNA]</scope>
    <source>
        <strain evidence="1 2">H21R-40</strain>
    </source>
</reference>
<evidence type="ECO:0000313" key="1">
    <source>
        <dbReference type="EMBL" id="UOQ57236.1"/>
    </source>
</evidence>
<dbReference type="GO" id="GO:0004386">
    <property type="term" value="F:helicase activity"/>
    <property type="evidence" value="ECO:0007669"/>
    <property type="project" value="UniProtKB-KW"/>
</dbReference>
<dbReference type="Gene3D" id="3.40.50.300">
    <property type="entry name" value="P-loop containing nucleotide triphosphate hydrolases"/>
    <property type="match status" value="1"/>
</dbReference>
<protein>
    <submittedName>
        <fullName evidence="1">DEAD/DEAH box helicase family protein</fullName>
    </submittedName>
</protein>
<dbReference type="RefSeq" id="WP_244727900.1">
    <property type="nucleotide sequence ID" value="NZ_CP095045.1"/>
</dbReference>
<keyword evidence="1" id="KW-0067">ATP-binding</keyword>
<organism evidence="1 2">
    <name type="scientific">Leucobacter allii</name>
    <dbReference type="NCBI Taxonomy" id="2932247"/>
    <lineage>
        <taxon>Bacteria</taxon>
        <taxon>Bacillati</taxon>
        <taxon>Actinomycetota</taxon>
        <taxon>Actinomycetes</taxon>
        <taxon>Micrococcales</taxon>
        <taxon>Microbacteriaceae</taxon>
        <taxon>Leucobacter</taxon>
    </lineage>
</organism>
<keyword evidence="1" id="KW-0378">Hydrolase</keyword>
<sequence>MAKLAPPSMPKLSEAARHLVYPELSGSLFPRVNQKLIDVGVGFDPWQTGFGTVALGLNDDGKFAASIGGVCASIPRQVGKTFTIGHLIIGLCLLIPNLRVIWTSHHLVTTGNTFQSMQGMVKKPKVLRHVEDIRLANGEQRITFKNGSVVMFGARSHGFGLGMDAIDVVVFDEAQRLTARGAEDLVPTTNQARNEYGALLFFIGTPPRPADDGDAFKSKRRQALSGGSENMVYVEFSADADAALDDRSQWPKMNPSYPFRTPLESMLRMRENMADDAAWRREAMGIWDSDNPGTRLISSELWVAQGRTARQVEIIRESEEVRTFGVTFSLDGKRVAVAGGLKHADGAHAEVVDGFSGHMEAGVDALAAWLAEESRREKTALYAVSGRSHAEVLSRKLIELGVPRKAVHILSSPEYFTACSMYETGLRDGSVTHSEDEAADQTILNRSVSVCDKKLRGTAGSWSWEVTVPGGDETPLEAASVAVWAALTTKRRPGRKSRAVVLG</sequence>
<dbReference type="EMBL" id="CP095045">
    <property type="protein sequence ID" value="UOQ57236.1"/>
    <property type="molecule type" value="Genomic_DNA"/>
</dbReference>
<keyword evidence="1" id="KW-0547">Nucleotide-binding</keyword>
<dbReference type="InterPro" id="IPR027417">
    <property type="entry name" value="P-loop_NTPase"/>
</dbReference>
<dbReference type="Proteomes" id="UP000831786">
    <property type="component" value="Chromosome"/>
</dbReference>
<keyword evidence="2" id="KW-1185">Reference proteome</keyword>
<dbReference type="SUPFAM" id="SSF52540">
    <property type="entry name" value="P-loop containing nucleoside triphosphate hydrolases"/>
    <property type="match status" value="1"/>
</dbReference>